<feature type="transmembrane region" description="Helical" evidence="5">
    <location>
        <begin position="66"/>
        <end position="84"/>
    </location>
</feature>
<name>A0A0U5LAK0_9GAMM</name>
<feature type="transmembrane region" description="Helical" evidence="5">
    <location>
        <begin position="90"/>
        <end position="107"/>
    </location>
</feature>
<feature type="transmembrane region" description="Helical" evidence="5">
    <location>
        <begin position="114"/>
        <end position="132"/>
    </location>
</feature>
<accession>A0A0U5LAK0</accession>
<feature type="transmembrane region" description="Helical" evidence="5">
    <location>
        <begin position="17"/>
        <end position="37"/>
    </location>
</feature>
<evidence type="ECO:0000259" key="6">
    <source>
        <dbReference type="Pfam" id="PF13515"/>
    </source>
</evidence>
<feature type="domain" description="Integral membrane bound transporter" evidence="6">
    <location>
        <begin position="206"/>
        <end position="332"/>
    </location>
</feature>
<dbReference type="RefSeq" id="WP_067436615.1">
    <property type="nucleotide sequence ID" value="NZ_LN907828.1"/>
</dbReference>
<dbReference type="Pfam" id="PF13515">
    <property type="entry name" value="FUSC_2"/>
    <property type="match status" value="1"/>
</dbReference>
<dbReference type="KEGG" id="ege:EM595_p0415"/>
<feature type="transmembrane region" description="Helical" evidence="5">
    <location>
        <begin position="138"/>
        <end position="160"/>
    </location>
</feature>
<protein>
    <recommendedName>
        <fullName evidence="6">Integral membrane bound transporter domain-containing protein</fullName>
    </recommendedName>
</protein>
<reference evidence="8" key="1">
    <citation type="submission" date="2015-11" db="EMBL/GenBank/DDBJ databases">
        <authorList>
            <person name="Blom J."/>
        </authorList>
    </citation>
    <scope>NUCLEOTIDE SEQUENCE [LARGE SCALE GENOMIC DNA]</scope>
    <source>
        <plasmid evidence="8">pEM01</plasmid>
    </source>
</reference>
<comment type="subcellular location">
    <subcellularLocation>
        <location evidence="1">Membrane</location>
        <topology evidence="1">Multi-pass membrane protein</topology>
    </subcellularLocation>
</comment>
<dbReference type="GO" id="GO:0016020">
    <property type="term" value="C:membrane"/>
    <property type="evidence" value="ECO:0007669"/>
    <property type="project" value="UniProtKB-SubCell"/>
</dbReference>
<keyword evidence="3 5" id="KW-1133">Transmembrane helix</keyword>
<organism evidence="7 8">
    <name type="scientific">Duffyella gerundensis</name>
    <dbReference type="NCBI Taxonomy" id="1619313"/>
    <lineage>
        <taxon>Bacteria</taxon>
        <taxon>Pseudomonadati</taxon>
        <taxon>Pseudomonadota</taxon>
        <taxon>Gammaproteobacteria</taxon>
        <taxon>Enterobacterales</taxon>
        <taxon>Erwiniaceae</taxon>
        <taxon>Duffyella</taxon>
    </lineage>
</organism>
<evidence type="ECO:0000256" key="1">
    <source>
        <dbReference type="ARBA" id="ARBA00004141"/>
    </source>
</evidence>
<dbReference type="OrthoDB" id="6516480at2"/>
<evidence type="ECO:0000313" key="7">
    <source>
        <dbReference type="EMBL" id="CUU26112.1"/>
    </source>
</evidence>
<geneLocation type="plasmid" evidence="8">
    <name>pEM01</name>
</geneLocation>
<evidence type="ECO:0000256" key="4">
    <source>
        <dbReference type="ARBA" id="ARBA00023136"/>
    </source>
</evidence>
<evidence type="ECO:0000256" key="3">
    <source>
        <dbReference type="ARBA" id="ARBA00022989"/>
    </source>
</evidence>
<keyword evidence="2 5" id="KW-0812">Transmembrane</keyword>
<dbReference type="PATRIC" id="fig|1619313.3.peg.4036"/>
<evidence type="ECO:0000256" key="2">
    <source>
        <dbReference type="ARBA" id="ARBA00022692"/>
    </source>
</evidence>
<evidence type="ECO:0000256" key="5">
    <source>
        <dbReference type="SAM" id="Phobius"/>
    </source>
</evidence>
<sequence>MKRLTVTHFPSTLKHDAWLGLCCLPALMLIFFVGYYLDRMQTASIVASGAITLAYGANKTWESSSLLLLLATAVGVTVSTWLGSLAGNVMPLYIFGSMLYAGLYAMLASIQSGLWWALLQCAIAWLVAGYFAGSPLHAAERAALVGIGGLLQIVCLVLLFSKIRFQLQDVTRHNWADIFQHARQRYRQKIHIGWSVFFAMAAMGIALWMVERHAVGNGYWAGMTLLLCLRNDFRQSVRRVPARILGTLLGSLTATLLLTFLHTPLMLATGLTVAGYVAFTASYTLSTRSYFIFTFLVTVTVIFLMSSLGLPQHNVAINRVISTTTGGLFALCAIVLARMMTDFHVMKKLRQRAARLPDAARSFRRRDTGNREER</sequence>
<dbReference type="AlphaFoldDB" id="A0A0U5LAK0"/>
<dbReference type="EMBL" id="LN907828">
    <property type="protein sequence ID" value="CUU26112.1"/>
    <property type="molecule type" value="Genomic_DNA"/>
</dbReference>
<dbReference type="Proteomes" id="UP000059419">
    <property type="component" value="Plasmid pEM01"/>
</dbReference>
<feature type="transmembrane region" description="Helical" evidence="5">
    <location>
        <begin position="290"/>
        <end position="310"/>
    </location>
</feature>
<evidence type="ECO:0000313" key="8">
    <source>
        <dbReference type="Proteomes" id="UP000059419"/>
    </source>
</evidence>
<feature type="transmembrane region" description="Helical" evidence="5">
    <location>
        <begin position="265"/>
        <end position="283"/>
    </location>
</feature>
<keyword evidence="4 5" id="KW-0472">Membrane</keyword>
<dbReference type="InterPro" id="IPR049453">
    <property type="entry name" value="Memb_transporter_dom"/>
</dbReference>
<gene>
    <name evidence="7" type="ORF">EM595_p0415</name>
</gene>
<feature type="transmembrane region" description="Helical" evidence="5">
    <location>
        <begin position="192"/>
        <end position="210"/>
    </location>
</feature>
<proteinExistence type="predicted"/>
<feature type="transmembrane region" description="Helical" evidence="5">
    <location>
        <begin position="316"/>
        <end position="337"/>
    </location>
</feature>
<keyword evidence="8" id="KW-1185">Reference proteome</keyword>